<dbReference type="CDD" id="cd02966">
    <property type="entry name" value="TlpA_like_family"/>
    <property type="match status" value="1"/>
</dbReference>
<dbReference type="Gene3D" id="3.40.30.10">
    <property type="entry name" value="Glutaredoxin"/>
    <property type="match status" value="1"/>
</dbReference>
<dbReference type="InterPro" id="IPR036249">
    <property type="entry name" value="Thioredoxin-like_sf"/>
</dbReference>
<keyword evidence="4" id="KW-1185">Reference proteome</keyword>
<dbReference type="Pfam" id="PF00578">
    <property type="entry name" value="AhpC-TSA"/>
    <property type="match status" value="1"/>
</dbReference>
<proteinExistence type="predicted"/>
<dbReference type="InterPro" id="IPR050553">
    <property type="entry name" value="Thioredoxin_ResA/DsbE_sf"/>
</dbReference>
<dbReference type="EMBL" id="AP024702">
    <property type="protein sequence ID" value="BCX49984.1"/>
    <property type="molecule type" value="Genomic_DNA"/>
</dbReference>
<dbReference type="InterPro" id="IPR013766">
    <property type="entry name" value="Thioredoxin_domain"/>
</dbReference>
<name>A0ABM7RHR8_9BACT</name>
<keyword evidence="1" id="KW-0732">Signal</keyword>
<evidence type="ECO:0000313" key="4">
    <source>
        <dbReference type="Proteomes" id="UP001374893"/>
    </source>
</evidence>
<dbReference type="InterPro" id="IPR000866">
    <property type="entry name" value="AhpC/TSA"/>
</dbReference>
<evidence type="ECO:0000256" key="1">
    <source>
        <dbReference type="SAM" id="SignalP"/>
    </source>
</evidence>
<feature type="signal peptide" evidence="1">
    <location>
        <begin position="1"/>
        <end position="19"/>
    </location>
</feature>
<dbReference type="PROSITE" id="PS51352">
    <property type="entry name" value="THIOREDOXIN_2"/>
    <property type="match status" value="1"/>
</dbReference>
<evidence type="ECO:0000313" key="3">
    <source>
        <dbReference type="EMBL" id="BCX49984.1"/>
    </source>
</evidence>
<dbReference type="PANTHER" id="PTHR42852">
    <property type="entry name" value="THIOL:DISULFIDE INTERCHANGE PROTEIN DSBE"/>
    <property type="match status" value="1"/>
</dbReference>
<accession>A0ABM7RHR8</accession>
<reference evidence="3 4" key="1">
    <citation type="submission" date="2021-06" db="EMBL/GenBank/DDBJ databases">
        <title>Complete genome of Haloferula helveola possessing various polysaccharide degrading enzymes.</title>
        <authorList>
            <person name="Takami H."/>
            <person name="Huang C."/>
            <person name="Hamasaki K."/>
        </authorList>
    </citation>
    <scope>NUCLEOTIDE SEQUENCE [LARGE SCALE GENOMIC DNA]</scope>
    <source>
        <strain evidence="3 4">CN-1</strain>
    </source>
</reference>
<dbReference type="SUPFAM" id="SSF52833">
    <property type="entry name" value="Thioredoxin-like"/>
    <property type="match status" value="1"/>
</dbReference>
<sequence>MRISRILATLALSVLPATAGTPDQASAVRQSYEKSMEAFSIKLRLAKGETERQRLLQEERPRPDEAATRMWRVIGSDLDKEWTLEPAAWFLRIASGLVDEDEEGVTRPAMRKEVSAVVGAVGKYHVKSRKLAPMCMGLVAAGDNESLNLLRRIEKENPDPKISGVAALGIAMMAKGMGDDPRVMRERLTMLRKAIIDSADVEVDGVSMAQLAEEELYIIMNLSKGQVAPDLEGVDSGGRPMKLSDHSGNVVLLVFWNSAGEGADGLIEWVSAMRKDERFAGKSFEVVGVNSDPREELRKMQAAGTVDWPNFSDPSNDLGKQYRVGVWPTAYVLGPERKIHYVGAMGTFAELTAAAVLDEN</sequence>
<dbReference type="Proteomes" id="UP001374893">
    <property type="component" value="Chromosome"/>
</dbReference>
<evidence type="ECO:0000259" key="2">
    <source>
        <dbReference type="PROSITE" id="PS51352"/>
    </source>
</evidence>
<gene>
    <name evidence="3" type="ORF">HAHE_38920</name>
</gene>
<feature type="domain" description="Thioredoxin" evidence="2">
    <location>
        <begin position="222"/>
        <end position="360"/>
    </location>
</feature>
<organism evidence="3 4">
    <name type="scientific">Haloferula helveola</name>
    <dbReference type="NCBI Taxonomy" id="490095"/>
    <lineage>
        <taxon>Bacteria</taxon>
        <taxon>Pseudomonadati</taxon>
        <taxon>Verrucomicrobiota</taxon>
        <taxon>Verrucomicrobiia</taxon>
        <taxon>Verrucomicrobiales</taxon>
        <taxon>Verrucomicrobiaceae</taxon>
        <taxon>Haloferula</taxon>
    </lineage>
</organism>
<dbReference type="RefSeq" id="WP_338686847.1">
    <property type="nucleotide sequence ID" value="NZ_AP024702.1"/>
</dbReference>
<protein>
    <recommendedName>
        <fullName evidence="2">Thioredoxin domain-containing protein</fullName>
    </recommendedName>
</protein>
<dbReference type="PANTHER" id="PTHR42852:SF13">
    <property type="entry name" value="PROTEIN DIPZ"/>
    <property type="match status" value="1"/>
</dbReference>
<feature type="chain" id="PRO_5045629061" description="Thioredoxin domain-containing protein" evidence="1">
    <location>
        <begin position="20"/>
        <end position="360"/>
    </location>
</feature>